<feature type="compositionally biased region" description="Low complexity" evidence="1">
    <location>
        <begin position="335"/>
        <end position="364"/>
    </location>
</feature>
<dbReference type="EMBL" id="LJIJ01000678">
    <property type="protein sequence ID" value="ODM95395.1"/>
    <property type="molecule type" value="Genomic_DNA"/>
</dbReference>
<protein>
    <submittedName>
        <fullName evidence="2">Uncharacterized protein</fullName>
    </submittedName>
</protein>
<keyword evidence="3" id="KW-1185">Reference proteome</keyword>
<feature type="compositionally biased region" description="Gly residues" evidence="1">
    <location>
        <begin position="18"/>
        <end position="29"/>
    </location>
</feature>
<dbReference type="OrthoDB" id="6365737at2759"/>
<evidence type="ECO:0000256" key="1">
    <source>
        <dbReference type="SAM" id="MobiDB-lite"/>
    </source>
</evidence>
<feature type="compositionally biased region" description="Polar residues" evidence="1">
    <location>
        <begin position="310"/>
        <end position="328"/>
    </location>
</feature>
<feature type="compositionally biased region" description="Low complexity" evidence="1">
    <location>
        <begin position="273"/>
        <end position="284"/>
    </location>
</feature>
<name>A0A1D2MRN9_ORCCI</name>
<evidence type="ECO:0000313" key="3">
    <source>
        <dbReference type="Proteomes" id="UP000094527"/>
    </source>
</evidence>
<dbReference type="Proteomes" id="UP000094527">
    <property type="component" value="Unassembled WGS sequence"/>
</dbReference>
<accession>A0A1D2MRN9</accession>
<feature type="region of interest" description="Disordered" evidence="1">
    <location>
        <begin position="273"/>
        <end position="364"/>
    </location>
</feature>
<dbReference type="AlphaFoldDB" id="A0A1D2MRN9"/>
<reference evidence="2 3" key="1">
    <citation type="journal article" date="2016" name="Genome Biol. Evol.">
        <title>Gene Family Evolution Reflects Adaptation to Soil Environmental Stressors in the Genome of the Collembolan Orchesella cincta.</title>
        <authorList>
            <person name="Faddeeva-Vakhrusheva A."/>
            <person name="Derks M.F."/>
            <person name="Anvar S.Y."/>
            <person name="Agamennone V."/>
            <person name="Suring W."/>
            <person name="Smit S."/>
            <person name="van Straalen N.M."/>
            <person name="Roelofs D."/>
        </authorList>
    </citation>
    <scope>NUCLEOTIDE SEQUENCE [LARGE SCALE GENOMIC DNA]</scope>
    <source>
        <tissue evidence="2">Mixed pool</tissue>
    </source>
</reference>
<proteinExistence type="predicted"/>
<comment type="caution">
    <text evidence="2">The sequence shown here is derived from an EMBL/GenBank/DDBJ whole genome shotgun (WGS) entry which is preliminary data.</text>
</comment>
<evidence type="ECO:0000313" key="2">
    <source>
        <dbReference type="EMBL" id="ODM95395.1"/>
    </source>
</evidence>
<gene>
    <name evidence="2" type="ORF">Ocin01_11285</name>
</gene>
<sequence>MASEFTSMYEKKKVQGASTGGGEGGGARGDGNEGECTFCERPKSGVYCNSCSHYIAGIRVRMKCSKHPKEMFLMDLVKCPRCRSDNLSEGKRVESVRRAVFETPPKTPPASVQASFSTLRPAASPYEPRQVVDERPPAKKKLCQTLLEDRESEMDVDVTEEFSRNIRSLTITRNMTSTSSGPVQRTFNIVAPPTARPAPTELKIQVSSPPREARVRAVPSFEDEALAAKQRAAQRARIGQQAGAPASQIIQPQSSIPSTRVLQQQPVTASLQVLQQQQPAAPSPRVLQQQPAAPPRVLEQQQPAAPPRVLQQQQPAASSRVLQQQQPAAPSRVLQQQQPAAPSPQVLHQRPTAAPPRVQQPAAPSQLVFQPSLPTVRQRFEVTPPDISNCSVCSTPASYVLCLNCGFYATGMRKYFACPTHNNTGGLKRCPDCNDVQLDEG</sequence>
<feature type="region of interest" description="Disordered" evidence="1">
    <location>
        <begin position="1"/>
        <end position="32"/>
    </location>
</feature>
<organism evidence="2 3">
    <name type="scientific">Orchesella cincta</name>
    <name type="common">Springtail</name>
    <name type="synonym">Podura cincta</name>
    <dbReference type="NCBI Taxonomy" id="48709"/>
    <lineage>
        <taxon>Eukaryota</taxon>
        <taxon>Metazoa</taxon>
        <taxon>Ecdysozoa</taxon>
        <taxon>Arthropoda</taxon>
        <taxon>Hexapoda</taxon>
        <taxon>Collembola</taxon>
        <taxon>Entomobryomorpha</taxon>
        <taxon>Entomobryoidea</taxon>
        <taxon>Orchesellidae</taxon>
        <taxon>Orchesellinae</taxon>
        <taxon>Orchesella</taxon>
    </lineage>
</organism>